<dbReference type="InterPro" id="IPR012548">
    <property type="entry name" value="MATCAP"/>
</dbReference>
<dbReference type="Proteomes" id="UP000319908">
    <property type="component" value="Unassembled WGS sequence"/>
</dbReference>
<protein>
    <recommendedName>
        <fullName evidence="7">DUF1704 domain-containing protein</fullName>
    </recommendedName>
</protein>
<dbReference type="AlphaFoldDB" id="A0A5C6BV17"/>
<evidence type="ECO:0000256" key="2">
    <source>
        <dbReference type="ARBA" id="ARBA00022670"/>
    </source>
</evidence>
<accession>A0A5C6BV17</accession>
<proteinExistence type="predicted"/>
<name>A0A5C6BV17_9BACT</name>
<keyword evidence="2" id="KW-0645">Protease</keyword>
<evidence type="ECO:0000256" key="4">
    <source>
        <dbReference type="ARBA" id="ARBA00023049"/>
    </source>
</evidence>
<evidence type="ECO:0000256" key="1">
    <source>
        <dbReference type="ARBA" id="ARBA00001947"/>
    </source>
</evidence>
<dbReference type="SMART" id="SM01154">
    <property type="entry name" value="DUF1704"/>
    <property type="match status" value="1"/>
</dbReference>
<comment type="caution">
    <text evidence="5">The sequence shown here is derived from an EMBL/GenBank/DDBJ whole genome shotgun (WGS) entry which is preliminary data.</text>
</comment>
<reference evidence="5 6" key="1">
    <citation type="journal article" date="2020" name="Antonie Van Leeuwenhoek">
        <title>Rhodopirellula heiligendammensis sp. nov., Rhodopirellula pilleata sp. nov., and Rhodopirellula solitaria sp. nov. isolated from natural or artificial marine surfaces in Northern Germany and California, USA, and emended description of the genus Rhodopirellula.</title>
        <authorList>
            <person name="Kallscheuer N."/>
            <person name="Wiegand S."/>
            <person name="Jogler M."/>
            <person name="Boedeker C."/>
            <person name="Peeters S.H."/>
            <person name="Rast P."/>
            <person name="Heuer A."/>
            <person name="Jetten M.S.M."/>
            <person name="Rohde M."/>
            <person name="Jogler C."/>
        </authorList>
    </citation>
    <scope>NUCLEOTIDE SEQUENCE [LARGE SCALE GENOMIC DNA]</scope>
    <source>
        <strain evidence="5 6">Poly21</strain>
    </source>
</reference>
<keyword evidence="6" id="KW-1185">Reference proteome</keyword>
<evidence type="ECO:0000313" key="5">
    <source>
        <dbReference type="EMBL" id="TWU15898.1"/>
    </source>
</evidence>
<keyword evidence="4" id="KW-0482">Metalloprotease</keyword>
<dbReference type="EMBL" id="SJPU01000002">
    <property type="protein sequence ID" value="TWU15898.1"/>
    <property type="molecule type" value="Genomic_DNA"/>
</dbReference>
<keyword evidence="3" id="KW-0378">Hydrolase</keyword>
<sequence>MSPDLKCRIAELDSRLIKLVKPIRVLQFLNWPDSIEETFLEGWRMGHPTLPVVDFRVPEWGNEIAALDDFVAKCDDDDPIMQFLQRTAWSYAEAGRMLMAAGTPEFAERSIHLYGRPDDAYATQSFTGVDAATFLLEKTDHLLRGASIEPTDANLTAEQFAGRLQQAIDAYFVDDAIDVVVDNELSSKAIAGTTRIRIRGSAVFSDLDFDQLYHHEALVHVATAINGRRQTNLRSLGLGAPRTTRTQEGIAVFAELATRASDIKRHDHTRPLLRFGVSSAPPLCSALGT</sequence>
<evidence type="ECO:0008006" key="7">
    <source>
        <dbReference type="Google" id="ProtNLM"/>
    </source>
</evidence>
<organism evidence="5 6">
    <name type="scientific">Allorhodopirellula heiligendammensis</name>
    <dbReference type="NCBI Taxonomy" id="2714739"/>
    <lineage>
        <taxon>Bacteria</taxon>
        <taxon>Pseudomonadati</taxon>
        <taxon>Planctomycetota</taxon>
        <taxon>Planctomycetia</taxon>
        <taxon>Pirellulales</taxon>
        <taxon>Pirellulaceae</taxon>
        <taxon>Allorhodopirellula</taxon>
    </lineage>
</organism>
<dbReference type="RefSeq" id="WP_302118928.1">
    <property type="nucleotide sequence ID" value="NZ_SJPU01000002.1"/>
</dbReference>
<gene>
    <name evidence="5" type="ORF">Poly21_31010</name>
</gene>
<dbReference type="GO" id="GO:0008237">
    <property type="term" value="F:metallopeptidase activity"/>
    <property type="evidence" value="ECO:0007669"/>
    <property type="project" value="UniProtKB-KW"/>
</dbReference>
<evidence type="ECO:0000256" key="3">
    <source>
        <dbReference type="ARBA" id="ARBA00022801"/>
    </source>
</evidence>
<evidence type="ECO:0000313" key="6">
    <source>
        <dbReference type="Proteomes" id="UP000319908"/>
    </source>
</evidence>
<dbReference type="GO" id="GO:0006508">
    <property type="term" value="P:proteolysis"/>
    <property type="evidence" value="ECO:0007669"/>
    <property type="project" value="UniProtKB-KW"/>
</dbReference>
<dbReference type="Pfam" id="PF08014">
    <property type="entry name" value="MATCAP"/>
    <property type="match status" value="1"/>
</dbReference>
<comment type="cofactor">
    <cofactor evidence="1">
        <name>Zn(2+)</name>
        <dbReference type="ChEBI" id="CHEBI:29105"/>
    </cofactor>
</comment>